<dbReference type="InterPro" id="IPR005474">
    <property type="entry name" value="Transketolase_N"/>
</dbReference>
<comment type="cofactor">
    <cofactor evidence="14">
        <name>Mg(2+)</name>
        <dbReference type="ChEBI" id="CHEBI:18420"/>
    </cofactor>
    <text evidence="14">Binds 1 Mg(2+) ion per subunit. Can also utilize other divalent metal cations, such as Ca(2+), Mn(2+) and Co(2+).</text>
</comment>
<dbReference type="Gene3D" id="3.40.50.920">
    <property type="match status" value="1"/>
</dbReference>
<feature type="binding site" evidence="12">
    <location>
        <position position="470"/>
    </location>
    <ligand>
        <name>substrate</name>
    </ligand>
</feature>
<dbReference type="CDD" id="cd07033">
    <property type="entry name" value="TPP_PYR_DXS_TK_like"/>
    <property type="match status" value="1"/>
</dbReference>
<evidence type="ECO:0000256" key="14">
    <source>
        <dbReference type="PIRSR" id="PIRSR605478-4"/>
    </source>
</evidence>
<evidence type="ECO:0000256" key="7">
    <source>
        <dbReference type="ARBA" id="ARBA00022723"/>
    </source>
</evidence>
<feature type="binding site" evidence="13">
    <location>
        <position position="190"/>
    </location>
    <ligand>
        <name>thiamine diphosphate</name>
        <dbReference type="ChEBI" id="CHEBI:58937"/>
    </ligand>
</feature>
<feature type="binding site" evidence="13">
    <location>
        <position position="438"/>
    </location>
    <ligand>
        <name>thiamine diphosphate</name>
        <dbReference type="ChEBI" id="CHEBI:58937"/>
    </ligand>
</feature>
<evidence type="ECO:0000256" key="15">
    <source>
        <dbReference type="PIRSR" id="PIRSR605478-5"/>
    </source>
</evidence>
<dbReference type="PROSITE" id="PS00801">
    <property type="entry name" value="TRANSKETOLASE_1"/>
    <property type="match status" value="1"/>
</dbReference>
<dbReference type="Pfam" id="PF22613">
    <property type="entry name" value="Transketolase_C_1"/>
    <property type="match status" value="1"/>
</dbReference>
<dbReference type="OrthoDB" id="8732661at2"/>
<dbReference type="InterPro" id="IPR049557">
    <property type="entry name" value="Transketolase_CS"/>
</dbReference>
<dbReference type="PANTHER" id="PTHR43522">
    <property type="entry name" value="TRANSKETOLASE"/>
    <property type="match status" value="1"/>
</dbReference>
<evidence type="ECO:0000256" key="2">
    <source>
        <dbReference type="ARBA" id="ARBA00001941"/>
    </source>
</evidence>
<comment type="cofactor">
    <cofactor evidence="13">
        <name>thiamine diphosphate</name>
        <dbReference type="ChEBI" id="CHEBI:58937"/>
    </cofactor>
    <text evidence="13">Binds 1 thiamine pyrophosphate per subunit. During the reaction, the substrate forms a covalent intermediate with the cofactor.</text>
</comment>
<dbReference type="STRING" id="474950.SAMN05421771_1215"/>
<evidence type="ECO:0000256" key="1">
    <source>
        <dbReference type="ARBA" id="ARBA00001913"/>
    </source>
</evidence>
<dbReference type="FunFam" id="3.40.50.920:FF:000003">
    <property type="entry name" value="Transketolase"/>
    <property type="match status" value="1"/>
</dbReference>
<dbReference type="GO" id="GO:0046872">
    <property type="term" value="F:metal ion binding"/>
    <property type="evidence" value="ECO:0007669"/>
    <property type="project" value="UniProtKB-KW"/>
</dbReference>
<evidence type="ECO:0000313" key="17">
    <source>
        <dbReference type="EMBL" id="SFS06485.1"/>
    </source>
</evidence>
<dbReference type="AlphaFoldDB" id="A0A1I6LSL7"/>
<dbReference type="FunFam" id="3.40.50.970:FF:000003">
    <property type="entry name" value="Transketolase"/>
    <property type="match status" value="1"/>
</dbReference>
<evidence type="ECO:0000256" key="10">
    <source>
        <dbReference type="NCBIfam" id="TIGR00232"/>
    </source>
</evidence>
<keyword evidence="7 14" id="KW-0479">Metal-binding</keyword>
<evidence type="ECO:0000256" key="12">
    <source>
        <dbReference type="PIRSR" id="PIRSR605478-2"/>
    </source>
</evidence>
<proteinExistence type="inferred from homology"/>
<feature type="site" description="Important for catalytic activity" evidence="15">
    <location>
        <position position="265"/>
    </location>
</feature>
<dbReference type="Proteomes" id="UP000199024">
    <property type="component" value="Unassembled WGS sequence"/>
</dbReference>
<dbReference type="SUPFAM" id="SSF52518">
    <property type="entry name" value="Thiamin diphosphate-binding fold (THDP-binding)"/>
    <property type="match status" value="2"/>
</dbReference>
<protein>
    <recommendedName>
        <fullName evidence="5 10">Transketolase</fullName>
        <ecNumber evidence="5 10">2.2.1.1</ecNumber>
    </recommendedName>
</protein>
<dbReference type="InterPro" id="IPR033247">
    <property type="entry name" value="Transketolase_fam"/>
</dbReference>
<dbReference type="GO" id="GO:0004802">
    <property type="term" value="F:transketolase activity"/>
    <property type="evidence" value="ECO:0007669"/>
    <property type="project" value="UniProtKB-UniRule"/>
</dbReference>
<sequence length="663" mass="71861">MSDTSPELAQLAINTLRFLAVDAVEAAKSGHPGAPLGCAPIAYLLYHKIMKYNPTEPLWSDRDRFVLSNGHASALLYGVLHLTGYDLPISQLAAFRQWGSHTPGHPEYGETPGVEVTTGPLGQGLGMAVGLAIAEKHLAATYNHENHTPVDHYTYVLCGDGDLMEGISHESCSLAGTLNLGKLIVLYDDNLISLDGPTDLSYTEDVTKRFEAYHWHVQMVDDGNDLEAIESAILKAKAETTKPSLIRVRTVIGYGSPKAGTNKVHGEALGPEATKATKKNLGFPEDKNFYVPEEAGKHWLEAVEKGKKAQAEWQEKFEAFSKAYPELGEQYTRTFEGKLAEGWEKAIPVFPTEKGIATRNAGQVILNAVAKIVPELFGGAADLTASTKTIFKDSPSFHVDPKGRNVFFGVREFGMMAAVNGMASHGGLIPFGSTFFTFSDYCRSALRMGALESSHSLYIFTHDSIGLGEDGPTHQPIEHLMSLRAIPQLTDFRPADANETAAVWHLALARKSPSFMALSRQDLPVLDAEKYKVFEGTSKGAYVLENFGTDVILVAAGSEVAMIMKAALELKEAGILATVVSMPSFKIFEEQTEEYKMSIFPHGVPKISLEAGATMGWWKYIGRDGIAIGLDRFGASAPAPLVQDKLGISASAVVEAAKKLVKK</sequence>
<feature type="binding site" evidence="12">
    <location>
        <position position="520"/>
    </location>
    <ligand>
        <name>substrate</name>
    </ligand>
</feature>
<feature type="binding site" evidence="14">
    <location>
        <position position="192"/>
    </location>
    <ligand>
        <name>Mg(2+)</name>
        <dbReference type="ChEBI" id="CHEBI:18420"/>
    </ligand>
</feature>
<reference evidence="17 18" key="1">
    <citation type="submission" date="2016-10" db="EMBL/GenBank/DDBJ databases">
        <authorList>
            <person name="de Groot N.N."/>
        </authorList>
    </citation>
    <scope>NUCLEOTIDE SEQUENCE [LARGE SCALE GENOMIC DNA]</scope>
    <source>
        <strain evidence="17 18">DSM 21001</strain>
    </source>
</reference>
<dbReference type="NCBIfam" id="TIGR00232">
    <property type="entry name" value="tktlase_bact"/>
    <property type="match status" value="1"/>
</dbReference>
<feature type="binding site" evidence="13">
    <location>
        <position position="71"/>
    </location>
    <ligand>
        <name>thiamine diphosphate</name>
        <dbReference type="ChEBI" id="CHEBI:58937"/>
    </ligand>
</feature>
<dbReference type="SMART" id="SM00861">
    <property type="entry name" value="Transket_pyr"/>
    <property type="match status" value="1"/>
</dbReference>
<feature type="binding site" evidence="14">
    <location>
        <position position="160"/>
    </location>
    <ligand>
        <name>Mg(2+)</name>
        <dbReference type="ChEBI" id="CHEBI:18420"/>
    </ligand>
</feature>
<feature type="binding site" evidence="13">
    <location>
        <position position="265"/>
    </location>
    <ligand>
        <name>thiamine diphosphate</name>
        <dbReference type="ChEBI" id="CHEBI:58937"/>
    </ligand>
</feature>
<dbReference type="FunFam" id="3.40.50.970:FF:000004">
    <property type="entry name" value="Transketolase"/>
    <property type="match status" value="1"/>
</dbReference>
<comment type="subunit">
    <text evidence="4">Homodimer.</text>
</comment>
<dbReference type="Gene3D" id="3.40.50.970">
    <property type="match status" value="2"/>
</dbReference>
<dbReference type="RefSeq" id="WP_089837538.1">
    <property type="nucleotide sequence ID" value="NZ_FOZL01000001.1"/>
</dbReference>
<keyword evidence="18" id="KW-1185">Reference proteome</keyword>
<comment type="similarity">
    <text evidence="3">Belongs to the transketolase family.</text>
</comment>
<dbReference type="EMBL" id="FOZL01000001">
    <property type="protein sequence ID" value="SFS06485.1"/>
    <property type="molecule type" value="Genomic_DNA"/>
</dbReference>
<dbReference type="Pfam" id="PF02779">
    <property type="entry name" value="Transket_pyr"/>
    <property type="match status" value="1"/>
</dbReference>
<name>A0A1I6LSL7_9BACT</name>
<feature type="binding site" evidence="12">
    <location>
        <position position="462"/>
    </location>
    <ligand>
        <name>substrate</name>
    </ligand>
</feature>
<dbReference type="PANTHER" id="PTHR43522:SF10">
    <property type="entry name" value="TRANSKETOLASE"/>
    <property type="match status" value="1"/>
</dbReference>
<dbReference type="InterPro" id="IPR005475">
    <property type="entry name" value="Transketolase-like_Pyr-bd"/>
</dbReference>
<comment type="cofactor">
    <cofactor evidence="2">
        <name>Co(2+)</name>
        <dbReference type="ChEBI" id="CHEBI:48828"/>
    </cofactor>
</comment>
<evidence type="ECO:0000256" key="13">
    <source>
        <dbReference type="PIRSR" id="PIRSR605478-3"/>
    </source>
</evidence>
<evidence type="ECO:0000313" key="18">
    <source>
        <dbReference type="Proteomes" id="UP000199024"/>
    </source>
</evidence>
<feature type="binding site" evidence="13">
    <location>
        <begin position="119"/>
        <end position="121"/>
    </location>
    <ligand>
        <name>thiamine diphosphate</name>
        <dbReference type="ChEBI" id="CHEBI:58937"/>
    </ligand>
</feature>
<evidence type="ECO:0000256" key="4">
    <source>
        <dbReference type="ARBA" id="ARBA00011738"/>
    </source>
</evidence>
<dbReference type="InterPro" id="IPR009014">
    <property type="entry name" value="Transketo_C/PFOR_II"/>
</dbReference>
<evidence type="ECO:0000256" key="8">
    <source>
        <dbReference type="ARBA" id="ARBA00022842"/>
    </source>
</evidence>
<gene>
    <name evidence="17" type="ORF">SAMN05421771_1215</name>
</gene>
<feature type="binding site" evidence="12">
    <location>
        <position position="474"/>
    </location>
    <ligand>
        <name>substrate</name>
    </ligand>
</feature>
<dbReference type="SUPFAM" id="SSF52922">
    <property type="entry name" value="TK C-terminal domain-like"/>
    <property type="match status" value="1"/>
</dbReference>
<keyword evidence="6" id="KW-0808">Transferase</keyword>
<evidence type="ECO:0000256" key="6">
    <source>
        <dbReference type="ARBA" id="ARBA00022679"/>
    </source>
</evidence>
<organism evidence="17 18">
    <name type="scientific">Granulicella pectinivorans</name>
    <dbReference type="NCBI Taxonomy" id="474950"/>
    <lineage>
        <taxon>Bacteria</taxon>
        <taxon>Pseudomonadati</taxon>
        <taxon>Acidobacteriota</taxon>
        <taxon>Terriglobia</taxon>
        <taxon>Terriglobales</taxon>
        <taxon>Acidobacteriaceae</taxon>
        <taxon>Granulicella</taxon>
    </lineage>
</organism>
<feature type="binding site" evidence="12">
    <location>
        <position position="359"/>
    </location>
    <ligand>
        <name>substrate</name>
    </ligand>
</feature>
<dbReference type="Pfam" id="PF00456">
    <property type="entry name" value="Transketolase_N"/>
    <property type="match status" value="1"/>
</dbReference>
<dbReference type="GO" id="GO:0009052">
    <property type="term" value="P:pentose-phosphate shunt, non-oxidative branch"/>
    <property type="evidence" value="ECO:0007669"/>
    <property type="project" value="UniProtKB-ARBA"/>
</dbReference>
<evidence type="ECO:0000256" key="3">
    <source>
        <dbReference type="ARBA" id="ARBA00007131"/>
    </source>
</evidence>
<feature type="site" description="Important for catalytic activity" evidence="15">
    <location>
        <position position="31"/>
    </location>
</feature>
<dbReference type="InterPro" id="IPR005478">
    <property type="entry name" value="Transketolase_bac-like"/>
</dbReference>
<keyword evidence="8 14" id="KW-0460">Magnesium</keyword>
<feature type="binding site" evidence="12">
    <location>
        <position position="386"/>
    </location>
    <ligand>
        <name>substrate</name>
    </ligand>
</feature>
<evidence type="ECO:0000259" key="16">
    <source>
        <dbReference type="SMART" id="SM00861"/>
    </source>
</evidence>
<feature type="active site" description="Proton donor" evidence="11">
    <location>
        <position position="412"/>
    </location>
</feature>
<dbReference type="CDD" id="cd02012">
    <property type="entry name" value="TPP_TK"/>
    <property type="match status" value="1"/>
</dbReference>
<comment type="cofactor">
    <cofactor evidence="1">
        <name>Ca(2+)</name>
        <dbReference type="ChEBI" id="CHEBI:29108"/>
    </cofactor>
</comment>
<feature type="domain" description="Transketolase-like pyrimidine-binding" evidence="16">
    <location>
        <begin position="356"/>
        <end position="525"/>
    </location>
</feature>
<feature type="binding site" evidence="12">
    <location>
        <position position="31"/>
    </location>
    <ligand>
        <name>substrate</name>
    </ligand>
</feature>
<feature type="binding site" evidence="12">
    <location>
        <position position="265"/>
    </location>
    <ligand>
        <name>substrate</name>
    </ligand>
</feature>
<evidence type="ECO:0000256" key="5">
    <source>
        <dbReference type="ARBA" id="ARBA00013152"/>
    </source>
</evidence>
<evidence type="ECO:0000256" key="9">
    <source>
        <dbReference type="ARBA" id="ARBA00023052"/>
    </source>
</evidence>
<keyword evidence="9 13" id="KW-0786">Thiamine pyrophosphate</keyword>
<evidence type="ECO:0000256" key="11">
    <source>
        <dbReference type="PIRSR" id="PIRSR605478-1"/>
    </source>
</evidence>
<feature type="binding site" evidence="14">
    <location>
        <position position="190"/>
    </location>
    <ligand>
        <name>Mg(2+)</name>
        <dbReference type="ChEBI" id="CHEBI:18420"/>
    </ligand>
</feature>
<feature type="binding site" evidence="13">
    <location>
        <position position="161"/>
    </location>
    <ligand>
        <name>thiamine diphosphate</name>
        <dbReference type="ChEBI" id="CHEBI:58937"/>
    </ligand>
</feature>
<dbReference type="EC" id="2.2.1.1" evidence="5 10"/>
<accession>A0A1I6LSL7</accession>
<dbReference type="InterPro" id="IPR029061">
    <property type="entry name" value="THDP-binding"/>
</dbReference>
<dbReference type="InterPro" id="IPR055152">
    <property type="entry name" value="Transketolase-like_C_2"/>
</dbReference>
<dbReference type="GO" id="GO:0005829">
    <property type="term" value="C:cytosol"/>
    <property type="evidence" value="ECO:0007669"/>
    <property type="project" value="TreeGrafter"/>
</dbReference>